<name>A0A6J4HRI9_9CHLR</name>
<dbReference type="EMBL" id="CADCTC010000062">
    <property type="protein sequence ID" value="CAA9229872.1"/>
    <property type="molecule type" value="Genomic_DNA"/>
</dbReference>
<gene>
    <name evidence="8" type="primary">hisS</name>
    <name evidence="11" type="ORF">AVDCRST_MAG77-946</name>
</gene>
<feature type="binding site" evidence="9">
    <location>
        <position position="129"/>
    </location>
    <ligand>
        <name>L-histidine</name>
        <dbReference type="ChEBI" id="CHEBI:57595"/>
    </ligand>
</feature>
<dbReference type="InterPro" id="IPR006195">
    <property type="entry name" value="aa-tRNA-synth_II"/>
</dbReference>
<dbReference type="InterPro" id="IPR015807">
    <property type="entry name" value="His-tRNA-ligase"/>
</dbReference>
<organism evidence="11">
    <name type="scientific">uncultured Chloroflexota bacterium</name>
    <dbReference type="NCBI Taxonomy" id="166587"/>
    <lineage>
        <taxon>Bacteria</taxon>
        <taxon>Bacillati</taxon>
        <taxon>Chloroflexota</taxon>
        <taxon>environmental samples</taxon>
    </lineage>
</organism>
<feature type="binding site" evidence="9">
    <location>
        <position position="251"/>
    </location>
    <ligand>
        <name>L-histidine</name>
        <dbReference type="ChEBI" id="CHEBI:57595"/>
    </ligand>
</feature>
<keyword evidence="5 8" id="KW-0648">Protein biosynthesis</keyword>
<comment type="similarity">
    <text evidence="1 8">Belongs to the class-II aminoacyl-tRNA synthetase family.</text>
</comment>
<dbReference type="Gene3D" id="3.30.930.10">
    <property type="entry name" value="Bira Bifunctional Protein, Domain 2"/>
    <property type="match status" value="1"/>
</dbReference>
<dbReference type="EC" id="6.1.1.21" evidence="8"/>
<feature type="binding site" evidence="9">
    <location>
        <begin position="85"/>
        <end position="87"/>
    </location>
    <ligand>
        <name>L-histidine</name>
        <dbReference type="ChEBI" id="CHEBI:57595"/>
    </ligand>
</feature>
<dbReference type="InterPro" id="IPR045864">
    <property type="entry name" value="aa-tRNA-synth_II/BPL/LPL"/>
</dbReference>
<reference evidence="11" key="1">
    <citation type="submission" date="2020-02" db="EMBL/GenBank/DDBJ databases">
        <authorList>
            <person name="Meier V. D."/>
        </authorList>
    </citation>
    <scope>NUCLEOTIDE SEQUENCE</scope>
    <source>
        <strain evidence="11">AVDCRST_MAG77</strain>
    </source>
</reference>
<evidence type="ECO:0000256" key="9">
    <source>
        <dbReference type="PIRSR" id="PIRSR001549-1"/>
    </source>
</evidence>
<evidence type="ECO:0000256" key="3">
    <source>
        <dbReference type="ARBA" id="ARBA00022741"/>
    </source>
</evidence>
<evidence type="ECO:0000256" key="2">
    <source>
        <dbReference type="ARBA" id="ARBA00022490"/>
    </source>
</evidence>
<feature type="binding site" evidence="9">
    <location>
        <begin position="255"/>
        <end position="256"/>
    </location>
    <ligand>
        <name>L-histidine</name>
        <dbReference type="ChEBI" id="CHEBI:57595"/>
    </ligand>
</feature>
<evidence type="ECO:0000256" key="4">
    <source>
        <dbReference type="ARBA" id="ARBA00022840"/>
    </source>
</evidence>
<keyword evidence="3 8" id="KW-0547">Nucleotide-binding</keyword>
<dbReference type="CDD" id="cd00773">
    <property type="entry name" value="HisRS-like_core"/>
    <property type="match status" value="1"/>
</dbReference>
<keyword evidence="6 8" id="KW-0030">Aminoacyl-tRNA synthetase</keyword>
<dbReference type="PIRSF" id="PIRSF001549">
    <property type="entry name" value="His-tRNA_synth"/>
    <property type="match status" value="1"/>
</dbReference>
<feature type="domain" description="Aminoacyl-transfer RNA synthetases class-II family profile" evidence="10">
    <location>
        <begin position="1"/>
        <end position="320"/>
    </location>
</feature>
<dbReference type="Pfam" id="PF03129">
    <property type="entry name" value="HGTP_anticodon"/>
    <property type="match status" value="1"/>
</dbReference>
<proteinExistence type="inferred from homology"/>
<evidence type="ECO:0000256" key="5">
    <source>
        <dbReference type="ARBA" id="ARBA00022917"/>
    </source>
</evidence>
<dbReference type="AlphaFoldDB" id="A0A6J4HRI9"/>
<dbReference type="HAMAP" id="MF_00127">
    <property type="entry name" value="His_tRNA_synth"/>
    <property type="match status" value="1"/>
</dbReference>
<keyword evidence="2 8" id="KW-0963">Cytoplasm</keyword>
<dbReference type="PROSITE" id="PS50862">
    <property type="entry name" value="AA_TRNA_LIGASE_II"/>
    <property type="match status" value="1"/>
</dbReference>
<keyword evidence="4 8" id="KW-0067">ATP-binding</keyword>
<comment type="catalytic activity">
    <reaction evidence="7 8">
        <text>tRNA(His) + L-histidine + ATP = L-histidyl-tRNA(His) + AMP + diphosphate + H(+)</text>
        <dbReference type="Rhea" id="RHEA:17313"/>
        <dbReference type="Rhea" id="RHEA-COMP:9665"/>
        <dbReference type="Rhea" id="RHEA-COMP:9689"/>
        <dbReference type="ChEBI" id="CHEBI:15378"/>
        <dbReference type="ChEBI" id="CHEBI:30616"/>
        <dbReference type="ChEBI" id="CHEBI:33019"/>
        <dbReference type="ChEBI" id="CHEBI:57595"/>
        <dbReference type="ChEBI" id="CHEBI:78442"/>
        <dbReference type="ChEBI" id="CHEBI:78527"/>
        <dbReference type="ChEBI" id="CHEBI:456215"/>
        <dbReference type="EC" id="6.1.1.21"/>
    </reaction>
</comment>
<dbReference type="SUPFAM" id="SSF52954">
    <property type="entry name" value="Class II aaRS ABD-related"/>
    <property type="match status" value="1"/>
</dbReference>
<dbReference type="InterPro" id="IPR004154">
    <property type="entry name" value="Anticodon-bd"/>
</dbReference>
<evidence type="ECO:0000256" key="8">
    <source>
        <dbReference type="HAMAP-Rule" id="MF_00127"/>
    </source>
</evidence>
<comment type="subcellular location">
    <subcellularLocation>
        <location evidence="8">Cytoplasm</location>
    </subcellularLocation>
</comment>
<feature type="binding site" evidence="9">
    <location>
        <position position="133"/>
    </location>
    <ligand>
        <name>L-histidine</name>
        <dbReference type="ChEBI" id="CHEBI:57595"/>
    </ligand>
</feature>
<evidence type="ECO:0000313" key="11">
    <source>
        <dbReference type="EMBL" id="CAA9229872.1"/>
    </source>
</evidence>
<protein>
    <recommendedName>
        <fullName evidence="8">Histidine--tRNA ligase</fullName>
        <ecNumber evidence="8">6.1.1.21</ecNumber>
    </recommendedName>
    <alternativeName>
        <fullName evidence="8">Histidyl-tRNA synthetase</fullName>
        <shortName evidence="8">HisRS</shortName>
    </alternativeName>
</protein>
<evidence type="ECO:0000256" key="1">
    <source>
        <dbReference type="ARBA" id="ARBA00008226"/>
    </source>
</evidence>
<feature type="binding site" evidence="9">
    <location>
        <position position="115"/>
    </location>
    <ligand>
        <name>L-histidine</name>
        <dbReference type="ChEBI" id="CHEBI:57595"/>
    </ligand>
</feature>
<dbReference type="PANTHER" id="PTHR11476:SF7">
    <property type="entry name" value="HISTIDINE--TRNA LIGASE"/>
    <property type="match status" value="1"/>
</dbReference>
<dbReference type="Pfam" id="PF13393">
    <property type="entry name" value="tRNA-synt_His"/>
    <property type="match status" value="1"/>
</dbReference>
<dbReference type="GO" id="GO:0006427">
    <property type="term" value="P:histidyl-tRNA aminoacylation"/>
    <property type="evidence" value="ECO:0007669"/>
    <property type="project" value="UniProtKB-UniRule"/>
</dbReference>
<dbReference type="SUPFAM" id="SSF55681">
    <property type="entry name" value="Class II aaRS and biotin synthetases"/>
    <property type="match status" value="1"/>
</dbReference>
<accession>A0A6J4HRI9</accession>
<dbReference type="InterPro" id="IPR004516">
    <property type="entry name" value="HisRS/HisZ"/>
</dbReference>
<dbReference type="PANTHER" id="PTHR11476">
    <property type="entry name" value="HISTIDYL-TRNA SYNTHETASE"/>
    <property type="match status" value="1"/>
</dbReference>
<keyword evidence="8 11" id="KW-0436">Ligase</keyword>
<dbReference type="InterPro" id="IPR041715">
    <property type="entry name" value="HisRS-like_core"/>
</dbReference>
<dbReference type="Gene3D" id="3.40.50.800">
    <property type="entry name" value="Anticodon-binding domain"/>
    <property type="match status" value="1"/>
</dbReference>
<dbReference type="InterPro" id="IPR036621">
    <property type="entry name" value="Anticodon-bd_dom_sf"/>
</dbReference>
<evidence type="ECO:0000256" key="7">
    <source>
        <dbReference type="ARBA" id="ARBA00047639"/>
    </source>
</evidence>
<evidence type="ECO:0000259" key="10">
    <source>
        <dbReference type="PROSITE" id="PS50862"/>
    </source>
</evidence>
<evidence type="ECO:0000256" key="6">
    <source>
        <dbReference type="ARBA" id="ARBA00023146"/>
    </source>
</evidence>
<comment type="subunit">
    <text evidence="8">Homodimer.</text>
</comment>
<dbReference type="GO" id="GO:0005524">
    <property type="term" value="F:ATP binding"/>
    <property type="evidence" value="ECO:0007669"/>
    <property type="project" value="UniProtKB-UniRule"/>
</dbReference>
<dbReference type="NCBIfam" id="TIGR00442">
    <property type="entry name" value="hisS"/>
    <property type="match status" value="1"/>
</dbReference>
<dbReference type="GO" id="GO:0004821">
    <property type="term" value="F:histidine-tRNA ligase activity"/>
    <property type="evidence" value="ECO:0007669"/>
    <property type="project" value="UniProtKB-UniRule"/>
</dbReference>
<dbReference type="GO" id="GO:0005737">
    <property type="term" value="C:cytoplasm"/>
    <property type="evidence" value="ECO:0007669"/>
    <property type="project" value="UniProtKB-SubCell"/>
</dbReference>
<sequence>MAEKEQRIQPRTLKGFNDYLPEQALRRQVVQERLRHVFERWGYQPLETPTLEYADVLLGRYGAEAEKLIYRFTDNGGRDVALRYDQTVPFARVVAQYGEKLARPFRRYQFQRVWRGENTGRGREREFTQCDVDVAGAASPVVDAETLVIAAEGYRAIGFPRVQVLVNDRTLFDDLGISKEEVISIDKLDKIGAEGVIRELVERGREEAAATDLLSRLQSAEPPARLKDVLAMAEDFGMPEGVLQFEPTLARGLEYYTSTILEVRSPDYTAGSIGGGGRYDALIRRFTGRDVPAVGFSFGLERVIEALEAVGAFSGMRAAPAAVAIALGRAQLRWAGDVAARLRAAGVSVAMATDPDGGAGKQLGAAGKLGARYALLVGESEAAAQQVALKDLESGQQETLGLDEVVQRLTATVP</sequence>